<dbReference type="SMART" id="SM00355">
    <property type="entry name" value="ZnF_C2H2"/>
    <property type="match status" value="8"/>
</dbReference>
<dbReference type="FunFam" id="3.30.160.60:FF:000478">
    <property type="entry name" value="Zinc finger protein 133"/>
    <property type="match status" value="1"/>
</dbReference>
<evidence type="ECO:0000256" key="7">
    <source>
        <dbReference type="ARBA" id="ARBA00023242"/>
    </source>
</evidence>
<reference evidence="11" key="1">
    <citation type="journal article" date="2023" name="Science">
        <title>Genome structures resolve the early diversification of teleost fishes.</title>
        <authorList>
            <person name="Parey E."/>
            <person name="Louis A."/>
            <person name="Montfort J."/>
            <person name="Bouchez O."/>
            <person name="Roques C."/>
            <person name="Iampietro C."/>
            <person name="Lluch J."/>
            <person name="Castinel A."/>
            <person name="Donnadieu C."/>
            <person name="Desvignes T."/>
            <person name="Floi Bucao C."/>
            <person name="Jouanno E."/>
            <person name="Wen M."/>
            <person name="Mejri S."/>
            <person name="Dirks R."/>
            <person name="Jansen H."/>
            <person name="Henkel C."/>
            <person name="Chen W.J."/>
            <person name="Zahm M."/>
            <person name="Cabau C."/>
            <person name="Klopp C."/>
            <person name="Thompson A.W."/>
            <person name="Robinson-Rechavi M."/>
            <person name="Braasch I."/>
            <person name="Lecointre G."/>
            <person name="Bobe J."/>
            <person name="Postlethwait J.H."/>
            <person name="Berthelot C."/>
            <person name="Roest Crollius H."/>
            <person name="Guiguen Y."/>
        </authorList>
    </citation>
    <scope>NUCLEOTIDE SEQUENCE</scope>
    <source>
        <strain evidence="11">Concon-B</strain>
    </source>
</reference>
<evidence type="ECO:0000256" key="6">
    <source>
        <dbReference type="ARBA" id="ARBA00022833"/>
    </source>
</evidence>
<evidence type="ECO:0000259" key="10">
    <source>
        <dbReference type="PROSITE" id="PS50157"/>
    </source>
</evidence>
<dbReference type="PANTHER" id="PTHR23234">
    <property type="entry name" value="ZNF44 PROTEIN"/>
    <property type="match status" value="1"/>
</dbReference>
<evidence type="ECO:0000313" key="12">
    <source>
        <dbReference type="Proteomes" id="UP001152803"/>
    </source>
</evidence>
<evidence type="ECO:0000256" key="1">
    <source>
        <dbReference type="ARBA" id="ARBA00004123"/>
    </source>
</evidence>
<keyword evidence="5 8" id="KW-0863">Zinc-finger</keyword>
<dbReference type="FunFam" id="3.30.160.60:FF:000358">
    <property type="entry name" value="zinc finger protein 24"/>
    <property type="match status" value="1"/>
</dbReference>
<dbReference type="InterPro" id="IPR050758">
    <property type="entry name" value="Znf_C2H2-type"/>
</dbReference>
<dbReference type="PROSITE" id="PS00028">
    <property type="entry name" value="ZINC_FINGER_C2H2_1"/>
    <property type="match status" value="7"/>
</dbReference>
<dbReference type="FunFam" id="3.30.160.60:FF:000446">
    <property type="entry name" value="Zinc finger protein"/>
    <property type="match status" value="1"/>
</dbReference>
<feature type="domain" description="C2H2-type" evidence="10">
    <location>
        <begin position="298"/>
        <end position="325"/>
    </location>
</feature>
<evidence type="ECO:0000256" key="8">
    <source>
        <dbReference type="PROSITE-ProRule" id="PRU00042"/>
    </source>
</evidence>
<dbReference type="FunFam" id="3.30.160.60:FF:000414">
    <property type="entry name" value="Zinc finger protein 398"/>
    <property type="match status" value="1"/>
</dbReference>
<feature type="domain" description="C2H2-type" evidence="10">
    <location>
        <begin position="242"/>
        <end position="269"/>
    </location>
</feature>
<sequence>MESLNCAESDTKATVTFMEECKLASLSHPPIRTMADSTKLTHSNSQSQSLPDSKKCLRSVSSVGDVKIESVIGGTDYAAAETKARSNGSDDLEERTEWKTVYEMTEEEKDRLCNMKEEDEEEDKEEEEAEEREEKHSVKMEREDGVTDTEGLGGEREKPRDEEKGNKPPEAPPAPLQSHTGTLGAHKCSECEKTFKSKSRLTVHRRTHTGERPYQCSQCGASFGTSGNLMSHQRSHTGERPYQCSHCGKSFIHSSHLVTHQRTHTGERPYHCAWCGRNFRYLTCLKEHKLSHTGESPHRCSECGKTFRRLSRLVTHQRMHTGERPYRCSQCGKGFISSTSLITHQQIHSGERPYHCSQCEKTFIRPAHLAIHQRVHTGERPYHCSWCEKSFAHLTCLEDSPYRQDINHNLSHQLDHSTLLQQGHLHFLPGMVFLSRHGASPP</sequence>
<dbReference type="EMBL" id="JAFJMO010000006">
    <property type="protein sequence ID" value="KAJ8274111.1"/>
    <property type="molecule type" value="Genomic_DNA"/>
</dbReference>
<comment type="subcellular location">
    <subcellularLocation>
        <location evidence="1">Nucleus</location>
    </subcellularLocation>
</comment>
<feature type="domain" description="C2H2-type" evidence="10">
    <location>
        <begin position="214"/>
        <end position="241"/>
    </location>
</feature>
<dbReference type="Proteomes" id="UP001152803">
    <property type="component" value="Unassembled WGS sequence"/>
</dbReference>
<feature type="domain" description="C2H2-type" evidence="10">
    <location>
        <begin position="326"/>
        <end position="353"/>
    </location>
</feature>
<dbReference type="GO" id="GO:0005634">
    <property type="term" value="C:nucleus"/>
    <property type="evidence" value="ECO:0007669"/>
    <property type="project" value="UniProtKB-SubCell"/>
</dbReference>
<evidence type="ECO:0000256" key="2">
    <source>
        <dbReference type="ARBA" id="ARBA00006991"/>
    </source>
</evidence>
<dbReference type="GO" id="GO:0008270">
    <property type="term" value="F:zinc ion binding"/>
    <property type="evidence" value="ECO:0007669"/>
    <property type="project" value="UniProtKB-KW"/>
</dbReference>
<feature type="domain" description="C2H2-type" evidence="10">
    <location>
        <begin position="270"/>
        <end position="297"/>
    </location>
</feature>
<gene>
    <name evidence="11" type="ORF">COCON_G00087360</name>
</gene>
<name>A0A9Q1DL62_CONCO</name>
<feature type="compositionally biased region" description="Acidic residues" evidence="9">
    <location>
        <begin position="117"/>
        <end position="131"/>
    </location>
</feature>
<dbReference type="InterPro" id="IPR013087">
    <property type="entry name" value="Znf_C2H2_type"/>
</dbReference>
<organism evidence="11 12">
    <name type="scientific">Conger conger</name>
    <name type="common">Conger eel</name>
    <name type="synonym">Muraena conger</name>
    <dbReference type="NCBI Taxonomy" id="82655"/>
    <lineage>
        <taxon>Eukaryota</taxon>
        <taxon>Metazoa</taxon>
        <taxon>Chordata</taxon>
        <taxon>Craniata</taxon>
        <taxon>Vertebrata</taxon>
        <taxon>Euteleostomi</taxon>
        <taxon>Actinopterygii</taxon>
        <taxon>Neopterygii</taxon>
        <taxon>Teleostei</taxon>
        <taxon>Anguilliformes</taxon>
        <taxon>Congridae</taxon>
        <taxon>Conger</taxon>
    </lineage>
</organism>
<evidence type="ECO:0000313" key="11">
    <source>
        <dbReference type="EMBL" id="KAJ8274111.1"/>
    </source>
</evidence>
<dbReference type="PROSITE" id="PS50157">
    <property type="entry name" value="ZINC_FINGER_C2H2_2"/>
    <property type="match status" value="7"/>
</dbReference>
<keyword evidence="4" id="KW-0677">Repeat</keyword>
<feature type="domain" description="C2H2-type" evidence="10">
    <location>
        <begin position="354"/>
        <end position="381"/>
    </location>
</feature>
<dbReference type="Pfam" id="PF00096">
    <property type="entry name" value="zf-C2H2"/>
    <property type="match status" value="6"/>
</dbReference>
<keyword evidence="12" id="KW-1185">Reference proteome</keyword>
<dbReference type="FunFam" id="3.30.160.60:FF:000295">
    <property type="entry name" value="zinc finger protein 19"/>
    <property type="match status" value="1"/>
</dbReference>
<dbReference type="OrthoDB" id="40579at2759"/>
<dbReference type="Gene3D" id="3.30.160.60">
    <property type="entry name" value="Classic Zinc Finger"/>
    <property type="match status" value="8"/>
</dbReference>
<dbReference type="InterPro" id="IPR036236">
    <property type="entry name" value="Znf_C2H2_sf"/>
</dbReference>
<feature type="region of interest" description="Disordered" evidence="9">
    <location>
        <begin position="34"/>
        <end position="55"/>
    </location>
</feature>
<protein>
    <recommendedName>
        <fullName evidence="10">C2H2-type domain-containing protein</fullName>
    </recommendedName>
</protein>
<feature type="compositionally biased region" description="Polar residues" evidence="9">
    <location>
        <begin position="35"/>
        <end position="51"/>
    </location>
</feature>
<dbReference type="FunFam" id="3.30.160.60:FF:001530">
    <property type="entry name" value="Zinc finger protein 268"/>
    <property type="match status" value="1"/>
</dbReference>
<comment type="caution">
    <text evidence="11">The sequence shown here is derived from an EMBL/GenBank/DDBJ whole genome shotgun (WGS) entry which is preliminary data.</text>
</comment>
<accession>A0A9Q1DL62</accession>
<feature type="compositionally biased region" description="Basic and acidic residues" evidence="9">
    <location>
        <begin position="153"/>
        <end position="167"/>
    </location>
</feature>
<feature type="region of interest" description="Disordered" evidence="9">
    <location>
        <begin position="73"/>
        <end position="183"/>
    </location>
</feature>
<dbReference type="PANTHER" id="PTHR23234:SF10">
    <property type="entry name" value="RIKEN CDNA 6720489N17 GENE-RELATED"/>
    <property type="match status" value="1"/>
</dbReference>
<keyword evidence="6" id="KW-0862">Zinc</keyword>
<dbReference type="SUPFAM" id="SSF57667">
    <property type="entry name" value="beta-beta-alpha zinc fingers"/>
    <property type="match status" value="4"/>
</dbReference>
<feature type="compositionally biased region" description="Basic and acidic residues" evidence="9">
    <location>
        <begin position="132"/>
        <end position="145"/>
    </location>
</feature>
<proteinExistence type="inferred from homology"/>
<evidence type="ECO:0000256" key="3">
    <source>
        <dbReference type="ARBA" id="ARBA00022723"/>
    </source>
</evidence>
<feature type="domain" description="C2H2-type" evidence="10">
    <location>
        <begin position="186"/>
        <end position="213"/>
    </location>
</feature>
<evidence type="ECO:0000256" key="5">
    <source>
        <dbReference type="ARBA" id="ARBA00022771"/>
    </source>
</evidence>
<evidence type="ECO:0000256" key="4">
    <source>
        <dbReference type="ARBA" id="ARBA00022737"/>
    </source>
</evidence>
<keyword evidence="7" id="KW-0539">Nucleus</keyword>
<evidence type="ECO:0000256" key="9">
    <source>
        <dbReference type="SAM" id="MobiDB-lite"/>
    </source>
</evidence>
<dbReference type="FunFam" id="3.30.160.60:FF:001872">
    <property type="entry name" value="Zinc finger protein"/>
    <property type="match status" value="1"/>
</dbReference>
<dbReference type="AlphaFoldDB" id="A0A9Q1DL62"/>
<dbReference type="FunFam" id="3.30.160.60:FF:000624">
    <property type="entry name" value="zinc finger protein 697"/>
    <property type="match status" value="1"/>
</dbReference>
<keyword evidence="3" id="KW-0479">Metal-binding</keyword>
<comment type="similarity">
    <text evidence="2">Belongs to the krueppel C2H2-type zinc-finger protein family.</text>
</comment>